<dbReference type="STRING" id="430453.SAMN04487962_104139"/>
<name>A0A1I0BTE1_9GAMM</name>
<dbReference type="InterPro" id="IPR005025">
    <property type="entry name" value="FMN_Rdtase-like_dom"/>
</dbReference>
<dbReference type="PROSITE" id="PS50902">
    <property type="entry name" value="FLAVODOXIN_LIKE"/>
    <property type="match status" value="1"/>
</dbReference>
<evidence type="ECO:0000256" key="1">
    <source>
        <dbReference type="ARBA" id="ARBA00006961"/>
    </source>
</evidence>
<dbReference type="Proteomes" id="UP000198762">
    <property type="component" value="Unassembled WGS sequence"/>
</dbReference>
<protein>
    <submittedName>
        <fullName evidence="5">NAD(P)H dehydrogenase (Quinone)</fullName>
    </submittedName>
</protein>
<feature type="domain" description="Flavodoxin-like" evidence="4">
    <location>
        <begin position="6"/>
        <end position="196"/>
    </location>
</feature>
<accession>A0A1I0BTE1</accession>
<evidence type="ECO:0000256" key="2">
    <source>
        <dbReference type="ARBA" id="ARBA00022630"/>
    </source>
</evidence>
<organism evidence="5 6">
    <name type="scientific">Marinobacter segnicrescens</name>
    <dbReference type="NCBI Taxonomy" id="430453"/>
    <lineage>
        <taxon>Bacteria</taxon>
        <taxon>Pseudomonadati</taxon>
        <taxon>Pseudomonadota</taxon>
        <taxon>Gammaproteobacteria</taxon>
        <taxon>Pseudomonadales</taxon>
        <taxon>Marinobacteraceae</taxon>
        <taxon>Marinobacter</taxon>
    </lineage>
</organism>
<dbReference type="Pfam" id="PF03358">
    <property type="entry name" value="FMN_red"/>
    <property type="match status" value="1"/>
</dbReference>
<reference evidence="6" key="1">
    <citation type="submission" date="2016-10" db="EMBL/GenBank/DDBJ databases">
        <authorList>
            <person name="Varghese N."/>
            <person name="Submissions S."/>
        </authorList>
    </citation>
    <scope>NUCLEOTIDE SEQUENCE [LARGE SCALE GENOMIC DNA]</scope>
    <source>
        <strain evidence="6">CGMCC 1.6489</strain>
    </source>
</reference>
<proteinExistence type="inferred from homology"/>
<dbReference type="NCBIfam" id="TIGR01755">
    <property type="entry name" value="flav_wrbA"/>
    <property type="match status" value="1"/>
</dbReference>
<keyword evidence="3" id="KW-0288">FMN</keyword>
<gene>
    <name evidence="5" type="ORF">SAMN04487962_104139</name>
</gene>
<dbReference type="AlphaFoldDB" id="A0A1I0BTE1"/>
<dbReference type="SUPFAM" id="SSF52218">
    <property type="entry name" value="Flavoproteins"/>
    <property type="match status" value="1"/>
</dbReference>
<dbReference type="Gene3D" id="3.40.50.360">
    <property type="match status" value="1"/>
</dbReference>
<comment type="similarity">
    <text evidence="1">Belongs to the WrbA family.</text>
</comment>
<evidence type="ECO:0000313" key="5">
    <source>
        <dbReference type="EMBL" id="SET09634.1"/>
    </source>
</evidence>
<dbReference type="InterPro" id="IPR008254">
    <property type="entry name" value="Flavodoxin/NO_synth"/>
</dbReference>
<keyword evidence="6" id="KW-1185">Reference proteome</keyword>
<sequence length="218" mass="23125">MNASRVTVVVDSRYGTTLALANAIADGARSEGAEVRLCRVEIVEPEFSVDTRRQDFMTAQAEYRDLPRACAADLEWANGILWGSPTRYGLMSTPLRAFIDEVAPLWRQGALIGKVGAAFTSTGGMHSGNEMTLLSLLLPFMQHGMVLAGVPHSVPELVHTSKGGSPYGASAVTGFDGTRGVDGNELAIARALGARVARLARWVEPEPASVELAASSGR</sequence>
<dbReference type="OrthoDB" id="9801479at2"/>
<dbReference type="PANTHER" id="PTHR30546">
    <property type="entry name" value="FLAVODOXIN-RELATED PROTEIN WRBA-RELATED"/>
    <property type="match status" value="1"/>
</dbReference>
<dbReference type="PANTHER" id="PTHR30546:SF23">
    <property type="entry name" value="FLAVOPROTEIN-LIKE PROTEIN YCP4-RELATED"/>
    <property type="match status" value="1"/>
</dbReference>
<dbReference type="InterPro" id="IPR029039">
    <property type="entry name" value="Flavoprotein-like_sf"/>
</dbReference>
<dbReference type="GO" id="GO:0003955">
    <property type="term" value="F:NAD(P)H dehydrogenase (quinone) activity"/>
    <property type="evidence" value="ECO:0007669"/>
    <property type="project" value="InterPro"/>
</dbReference>
<dbReference type="GO" id="GO:0010181">
    <property type="term" value="F:FMN binding"/>
    <property type="evidence" value="ECO:0007669"/>
    <property type="project" value="InterPro"/>
</dbReference>
<keyword evidence="2" id="KW-0285">Flavoprotein</keyword>
<dbReference type="GO" id="GO:0016020">
    <property type="term" value="C:membrane"/>
    <property type="evidence" value="ECO:0007669"/>
    <property type="project" value="TreeGrafter"/>
</dbReference>
<dbReference type="RefSeq" id="WP_091849593.1">
    <property type="nucleotide sequence ID" value="NZ_FOHZ01000004.1"/>
</dbReference>
<evidence type="ECO:0000256" key="3">
    <source>
        <dbReference type="ARBA" id="ARBA00022643"/>
    </source>
</evidence>
<dbReference type="NCBIfam" id="NF002999">
    <property type="entry name" value="PRK03767.1"/>
    <property type="match status" value="1"/>
</dbReference>
<dbReference type="EMBL" id="FOHZ01000004">
    <property type="protein sequence ID" value="SET09634.1"/>
    <property type="molecule type" value="Genomic_DNA"/>
</dbReference>
<evidence type="ECO:0000259" key="4">
    <source>
        <dbReference type="PROSITE" id="PS50902"/>
    </source>
</evidence>
<dbReference type="InterPro" id="IPR010089">
    <property type="entry name" value="Flavoprotein_WrbA-like"/>
</dbReference>
<evidence type="ECO:0000313" key="6">
    <source>
        <dbReference type="Proteomes" id="UP000198762"/>
    </source>
</evidence>